<evidence type="ECO:0000313" key="3">
    <source>
        <dbReference type="Proteomes" id="UP000800040"/>
    </source>
</evidence>
<accession>A0A6A5K5F3</accession>
<feature type="region of interest" description="Disordered" evidence="1">
    <location>
        <begin position="1"/>
        <end position="154"/>
    </location>
</feature>
<sequence length="154" mass="15769">MPDKLMDTEPGGEQTQYEGIHTFIDPHAKQAGQLSDSTLTITTTTIHHPSSANPPNTDTTPSTTLANPSSPSKSTTTPNTQGVSAADKIRYGQSIQEGGMGGQTTSASGEAKTGGAFGGGVAAEEEEQDGGGAVETRREQGYGGERDMDRGVGA</sequence>
<dbReference type="OrthoDB" id="5386823at2759"/>
<evidence type="ECO:0000256" key="1">
    <source>
        <dbReference type="SAM" id="MobiDB-lite"/>
    </source>
</evidence>
<protein>
    <submittedName>
        <fullName evidence="2">Uncharacterized protein</fullName>
    </submittedName>
</protein>
<keyword evidence="3" id="KW-1185">Reference proteome</keyword>
<feature type="compositionally biased region" description="Low complexity" evidence="1">
    <location>
        <begin position="38"/>
        <end position="80"/>
    </location>
</feature>
<feature type="compositionally biased region" description="Basic and acidic residues" evidence="1">
    <location>
        <begin position="135"/>
        <end position="154"/>
    </location>
</feature>
<dbReference type="EMBL" id="ML975360">
    <property type="protein sequence ID" value="KAF1831580.1"/>
    <property type="molecule type" value="Genomic_DNA"/>
</dbReference>
<name>A0A6A5K5F3_9PLEO</name>
<dbReference type="AlphaFoldDB" id="A0A6A5K5F3"/>
<proteinExistence type="predicted"/>
<gene>
    <name evidence="2" type="ORF">BDW02DRAFT_606122</name>
</gene>
<organism evidence="2 3">
    <name type="scientific">Decorospora gaudefroyi</name>
    <dbReference type="NCBI Taxonomy" id="184978"/>
    <lineage>
        <taxon>Eukaryota</taxon>
        <taxon>Fungi</taxon>
        <taxon>Dikarya</taxon>
        <taxon>Ascomycota</taxon>
        <taxon>Pezizomycotina</taxon>
        <taxon>Dothideomycetes</taxon>
        <taxon>Pleosporomycetidae</taxon>
        <taxon>Pleosporales</taxon>
        <taxon>Pleosporineae</taxon>
        <taxon>Pleosporaceae</taxon>
        <taxon>Decorospora</taxon>
    </lineage>
</organism>
<evidence type="ECO:0000313" key="2">
    <source>
        <dbReference type="EMBL" id="KAF1831580.1"/>
    </source>
</evidence>
<dbReference type="Proteomes" id="UP000800040">
    <property type="component" value="Unassembled WGS sequence"/>
</dbReference>
<reference evidence="2" key="1">
    <citation type="submission" date="2020-01" db="EMBL/GenBank/DDBJ databases">
        <authorList>
            <consortium name="DOE Joint Genome Institute"/>
            <person name="Haridas S."/>
            <person name="Albert R."/>
            <person name="Binder M."/>
            <person name="Bloem J."/>
            <person name="Labutti K."/>
            <person name="Salamov A."/>
            <person name="Andreopoulos B."/>
            <person name="Baker S.E."/>
            <person name="Barry K."/>
            <person name="Bills G."/>
            <person name="Bluhm B.H."/>
            <person name="Cannon C."/>
            <person name="Castanera R."/>
            <person name="Culley D.E."/>
            <person name="Daum C."/>
            <person name="Ezra D."/>
            <person name="Gonzalez J.B."/>
            <person name="Henrissat B."/>
            <person name="Kuo A."/>
            <person name="Liang C."/>
            <person name="Lipzen A."/>
            <person name="Lutzoni F."/>
            <person name="Magnuson J."/>
            <person name="Mondo S."/>
            <person name="Nolan M."/>
            <person name="Ohm R."/>
            <person name="Pangilinan J."/>
            <person name="Park H.-J."/>
            <person name="Ramirez L."/>
            <person name="Alfaro M."/>
            <person name="Sun H."/>
            <person name="Tritt A."/>
            <person name="Yoshinaga Y."/>
            <person name="Zwiers L.-H."/>
            <person name="Turgeon B.G."/>
            <person name="Goodwin S.B."/>
            <person name="Spatafora J.W."/>
            <person name="Crous P.W."/>
            <person name="Grigoriev I.V."/>
        </authorList>
    </citation>
    <scope>NUCLEOTIDE SEQUENCE</scope>
    <source>
        <strain evidence="2">P77</strain>
    </source>
</reference>